<organism evidence="7 8">
    <name type="scientific">Pleurotus ostreatus (strain PC15)</name>
    <name type="common">Oyster mushroom</name>
    <dbReference type="NCBI Taxonomy" id="1137138"/>
    <lineage>
        <taxon>Eukaryota</taxon>
        <taxon>Fungi</taxon>
        <taxon>Dikarya</taxon>
        <taxon>Basidiomycota</taxon>
        <taxon>Agaricomycotina</taxon>
        <taxon>Agaricomycetes</taxon>
        <taxon>Agaricomycetidae</taxon>
        <taxon>Agaricales</taxon>
        <taxon>Pleurotineae</taxon>
        <taxon>Pleurotaceae</taxon>
        <taxon>Pleurotus</taxon>
    </lineage>
</organism>
<dbReference type="InterPro" id="IPR001019">
    <property type="entry name" value="Gprotein_alpha_su"/>
</dbReference>
<dbReference type="GO" id="GO:0005525">
    <property type="term" value="F:GTP binding"/>
    <property type="evidence" value="ECO:0007669"/>
    <property type="project" value="UniProtKB-KW"/>
</dbReference>
<dbReference type="VEuPathDB" id="FungiDB:PLEOSDRAFT_1064731"/>
<dbReference type="Proteomes" id="UP000027073">
    <property type="component" value="Unassembled WGS sequence"/>
</dbReference>
<evidence type="ECO:0000256" key="1">
    <source>
        <dbReference type="ARBA" id="ARBA00022741"/>
    </source>
</evidence>
<evidence type="ECO:0000313" key="7">
    <source>
        <dbReference type="EMBL" id="KDQ27411.1"/>
    </source>
</evidence>
<protein>
    <recommendedName>
        <fullName evidence="9">G-protein alpha subunit</fullName>
    </recommendedName>
</protein>
<accession>A0A067NUX5</accession>
<evidence type="ECO:0000256" key="3">
    <source>
        <dbReference type="ARBA" id="ARBA00023224"/>
    </source>
</evidence>
<feature type="binding site" evidence="4">
    <location>
        <begin position="74"/>
        <end position="79"/>
    </location>
    <ligand>
        <name>GTP</name>
        <dbReference type="ChEBI" id="CHEBI:37565"/>
    </ligand>
</feature>
<keyword evidence="5" id="KW-0479">Metal-binding</keyword>
<feature type="binding site" evidence="4">
    <location>
        <begin position="274"/>
        <end position="280"/>
    </location>
    <ligand>
        <name>GTP</name>
        <dbReference type="ChEBI" id="CHEBI:37565"/>
    </ligand>
</feature>
<dbReference type="Gene3D" id="1.10.400.10">
    <property type="entry name" value="GI Alpha 1, domain 2-like"/>
    <property type="match status" value="1"/>
</dbReference>
<dbReference type="GO" id="GO:0031683">
    <property type="term" value="F:G-protein beta/gamma-subunit complex binding"/>
    <property type="evidence" value="ECO:0007669"/>
    <property type="project" value="InterPro"/>
</dbReference>
<feature type="region of interest" description="Disordered" evidence="6">
    <location>
        <begin position="1"/>
        <end position="23"/>
    </location>
</feature>
<dbReference type="FunFam" id="3.40.50.300:FF:000720">
    <property type="entry name" value="Guanine nucleotide-binding protein G(k) subunit alpha"/>
    <property type="match status" value="1"/>
</dbReference>
<dbReference type="STRING" id="1137138.A0A067NUX5"/>
<keyword evidence="3" id="KW-0807">Transducer</keyword>
<dbReference type="InterPro" id="IPR011025">
    <property type="entry name" value="GproteinA_insert"/>
</dbReference>
<reference evidence="8" key="1">
    <citation type="journal article" date="2014" name="Proc. Natl. Acad. Sci. U.S.A.">
        <title>Extensive sampling of basidiomycete genomes demonstrates inadequacy of the white-rot/brown-rot paradigm for wood decay fungi.</title>
        <authorList>
            <person name="Riley R."/>
            <person name="Salamov A.A."/>
            <person name="Brown D.W."/>
            <person name="Nagy L.G."/>
            <person name="Floudas D."/>
            <person name="Held B.W."/>
            <person name="Levasseur A."/>
            <person name="Lombard V."/>
            <person name="Morin E."/>
            <person name="Otillar R."/>
            <person name="Lindquist E.A."/>
            <person name="Sun H."/>
            <person name="LaButti K.M."/>
            <person name="Schmutz J."/>
            <person name="Jabbour D."/>
            <person name="Luo H."/>
            <person name="Baker S.E."/>
            <person name="Pisabarro A.G."/>
            <person name="Walton J.D."/>
            <person name="Blanchette R.A."/>
            <person name="Henrissat B."/>
            <person name="Martin F."/>
            <person name="Cullen D."/>
            <person name="Hibbett D.S."/>
            <person name="Grigoriev I.V."/>
        </authorList>
    </citation>
    <scope>NUCLEOTIDE SEQUENCE [LARGE SCALE GENOMIC DNA]</scope>
    <source>
        <strain evidence="8">PC15</strain>
    </source>
</reference>
<dbReference type="HOGENOM" id="CLU_014184_1_1_1"/>
<dbReference type="EMBL" id="KL198008">
    <property type="protein sequence ID" value="KDQ27411.1"/>
    <property type="molecule type" value="Genomic_DNA"/>
</dbReference>
<feature type="binding site" evidence="4">
    <location>
        <begin position="372"/>
        <end position="375"/>
    </location>
    <ligand>
        <name>GTP</name>
        <dbReference type="ChEBI" id="CHEBI:37565"/>
    </ligand>
</feature>
<sequence>MTTAGPTRHPTHVRSLSAPAAPDIPLQPLWELDLGDAEAERISQLIDEELKKEQQRRKEARKKEIKVMLLGQAESGKSTLQKQFQLYYASQTLEHERPSWRPIVYFNIIKAVRMTLDELDYLFAAQASGNAEVVDSEIERPTPEVLEEILAIRGRLLPLIAIESSLAFELSGGVSVIGGRSDVFVRGGWQALTSRGRSGHDVSTPPNKTVAVTNLAARTLNETCSDVQALWKQPIVQNLVRLQKLKLDESAPFFLHNIERVAEPDYLPTTDDILNVRLQTLGVTEHIFDIVVAGSRYMWKLYDVGGARGQRHAWVPYFDDATAIIFLAPLSAFDQYLDEDMKTNRIDDSLQLFTAICTNQLLKNTHLVLLLNKVDLLKKKLEAGLKVRKYITSYGHRPNRYEDVAEYFRAHFVQVHKKKDISRRSLYVHFTSMLDIKATQGIIINVGEAIIRSHIAKTGLA</sequence>
<dbReference type="GO" id="GO:0003924">
    <property type="term" value="F:GTPase activity"/>
    <property type="evidence" value="ECO:0007669"/>
    <property type="project" value="InterPro"/>
</dbReference>
<evidence type="ECO:0000256" key="6">
    <source>
        <dbReference type="SAM" id="MobiDB-lite"/>
    </source>
</evidence>
<dbReference type="SMART" id="SM00275">
    <property type="entry name" value="G_alpha"/>
    <property type="match status" value="1"/>
</dbReference>
<keyword evidence="1 4" id="KW-0547">Nucleotide-binding</keyword>
<dbReference type="GO" id="GO:0001664">
    <property type="term" value="F:G protein-coupled receptor binding"/>
    <property type="evidence" value="ECO:0007669"/>
    <property type="project" value="TreeGrafter"/>
</dbReference>
<dbReference type="PRINTS" id="PR00318">
    <property type="entry name" value="GPROTEINA"/>
</dbReference>
<dbReference type="PROSITE" id="PS51882">
    <property type="entry name" value="G_ALPHA"/>
    <property type="match status" value="1"/>
</dbReference>
<keyword evidence="5" id="KW-0460">Magnesium</keyword>
<dbReference type="PANTHER" id="PTHR10218">
    <property type="entry name" value="GTP-BINDING PROTEIN ALPHA SUBUNIT"/>
    <property type="match status" value="1"/>
</dbReference>
<feature type="binding site" evidence="5">
    <location>
        <position position="280"/>
    </location>
    <ligand>
        <name>Mg(2+)</name>
        <dbReference type="ChEBI" id="CHEBI:18420"/>
    </ligand>
</feature>
<feature type="binding site" evidence="5">
    <location>
        <position position="78"/>
    </location>
    <ligand>
        <name>Mg(2+)</name>
        <dbReference type="ChEBI" id="CHEBI:18420"/>
    </ligand>
</feature>
<dbReference type="InParanoid" id="A0A067NUX5"/>
<proteinExistence type="predicted"/>
<dbReference type="PANTHER" id="PTHR10218:SF360">
    <property type="entry name" value="GUANINE NUCLEOTIDE-BINDING PROTEIN SUBUNIT ALPHA HOMOLOG"/>
    <property type="match status" value="1"/>
</dbReference>
<dbReference type="GO" id="GO:0007188">
    <property type="term" value="P:adenylate cyclase-modulating G protein-coupled receptor signaling pathway"/>
    <property type="evidence" value="ECO:0007669"/>
    <property type="project" value="TreeGrafter"/>
</dbReference>
<evidence type="ECO:0000256" key="2">
    <source>
        <dbReference type="ARBA" id="ARBA00023134"/>
    </source>
</evidence>
<dbReference type="GO" id="GO:0005737">
    <property type="term" value="C:cytoplasm"/>
    <property type="evidence" value="ECO:0007669"/>
    <property type="project" value="TreeGrafter"/>
</dbReference>
<gene>
    <name evidence="7" type="ORF">PLEOSDRAFT_1064731</name>
</gene>
<evidence type="ECO:0008006" key="9">
    <source>
        <dbReference type="Google" id="ProtNLM"/>
    </source>
</evidence>
<dbReference type="GO" id="GO:0005834">
    <property type="term" value="C:heterotrimeric G-protein complex"/>
    <property type="evidence" value="ECO:0007669"/>
    <property type="project" value="TreeGrafter"/>
</dbReference>
<keyword evidence="2 4" id="KW-0342">GTP-binding</keyword>
<dbReference type="AlphaFoldDB" id="A0A067NUX5"/>
<dbReference type="CDD" id="cd00066">
    <property type="entry name" value="G-alpha"/>
    <property type="match status" value="1"/>
</dbReference>
<dbReference type="SUPFAM" id="SSF52540">
    <property type="entry name" value="P-loop containing nucleoside triphosphate hydrolases"/>
    <property type="match status" value="1"/>
</dbReference>
<dbReference type="Gene3D" id="3.40.50.300">
    <property type="entry name" value="P-loop containing nucleotide triphosphate hydrolases"/>
    <property type="match status" value="2"/>
</dbReference>
<dbReference type="InterPro" id="IPR027417">
    <property type="entry name" value="P-loop_NTPase"/>
</dbReference>
<evidence type="ECO:0000313" key="8">
    <source>
        <dbReference type="Proteomes" id="UP000027073"/>
    </source>
</evidence>
<dbReference type="SUPFAM" id="SSF47895">
    <property type="entry name" value="Transducin (alpha subunit), insertion domain"/>
    <property type="match status" value="1"/>
</dbReference>
<dbReference type="OrthoDB" id="5817230at2759"/>
<evidence type="ECO:0000256" key="4">
    <source>
        <dbReference type="PIRSR" id="PIRSR601019-1"/>
    </source>
</evidence>
<name>A0A067NUX5_PLEO1</name>
<dbReference type="GO" id="GO:0046872">
    <property type="term" value="F:metal ion binding"/>
    <property type="evidence" value="ECO:0007669"/>
    <property type="project" value="UniProtKB-KW"/>
</dbReference>
<dbReference type="Pfam" id="PF00503">
    <property type="entry name" value="G-alpha"/>
    <property type="match status" value="1"/>
</dbReference>
<evidence type="ECO:0000256" key="5">
    <source>
        <dbReference type="PIRSR" id="PIRSR601019-2"/>
    </source>
</evidence>